<dbReference type="EMBL" id="PUIB01000015">
    <property type="protein sequence ID" value="PQO35428.1"/>
    <property type="molecule type" value="Genomic_DNA"/>
</dbReference>
<proteinExistence type="predicted"/>
<evidence type="ECO:0008006" key="3">
    <source>
        <dbReference type="Google" id="ProtNLM"/>
    </source>
</evidence>
<protein>
    <recommendedName>
        <fullName evidence="3">SMI1/KNR4 family protein</fullName>
    </recommendedName>
</protein>
<dbReference type="RefSeq" id="WP_105354849.1">
    <property type="nucleotide sequence ID" value="NZ_PUIB01000015.1"/>
</dbReference>
<accession>A0A2S8FTB7</accession>
<name>A0A2S8FTB7_9BACT</name>
<evidence type="ECO:0000313" key="1">
    <source>
        <dbReference type="EMBL" id="PQO35428.1"/>
    </source>
</evidence>
<organism evidence="1 2">
    <name type="scientific">Blastopirellula marina</name>
    <dbReference type="NCBI Taxonomy" id="124"/>
    <lineage>
        <taxon>Bacteria</taxon>
        <taxon>Pseudomonadati</taxon>
        <taxon>Planctomycetota</taxon>
        <taxon>Planctomycetia</taxon>
        <taxon>Pirellulales</taxon>
        <taxon>Pirellulaceae</taxon>
        <taxon>Blastopirellula</taxon>
    </lineage>
</organism>
<dbReference type="AlphaFoldDB" id="A0A2S8FTB7"/>
<comment type="caution">
    <text evidence="1">The sequence shown here is derived from an EMBL/GenBank/DDBJ whole genome shotgun (WGS) entry which is preliminary data.</text>
</comment>
<sequence>MSKLDPAQFPWLDPWAPLSDPRAQSFYSLALNEGGRHDVAELLTEELRRELCPQHPLYPTSFQVVGFCLDDMDDVLVVTDNAAFSIVCVHLTWQQELLPDWPRFATYPSLSDWVVQMEREWAAKGDG</sequence>
<evidence type="ECO:0000313" key="2">
    <source>
        <dbReference type="Proteomes" id="UP000239388"/>
    </source>
</evidence>
<reference evidence="1 2" key="1">
    <citation type="submission" date="2018-02" db="EMBL/GenBank/DDBJ databases">
        <title>Comparative genomes isolates from brazilian mangrove.</title>
        <authorList>
            <person name="Araujo J.E."/>
            <person name="Taketani R.G."/>
            <person name="Silva M.C.P."/>
            <person name="Loureco M.V."/>
            <person name="Andreote F.D."/>
        </authorList>
    </citation>
    <scope>NUCLEOTIDE SEQUENCE [LARGE SCALE GENOMIC DNA]</scope>
    <source>
        <strain evidence="1 2">NAP PRIS-MGV</strain>
    </source>
</reference>
<dbReference type="Proteomes" id="UP000239388">
    <property type="component" value="Unassembled WGS sequence"/>
</dbReference>
<gene>
    <name evidence="1" type="ORF">C5Y98_13780</name>
</gene>